<comment type="caution">
    <text evidence="4">The sequence shown here is derived from an EMBL/GenBank/DDBJ whole genome shotgun (WGS) entry which is preliminary data.</text>
</comment>
<keyword evidence="2" id="KW-0472">Membrane</keyword>
<keyword evidence="2" id="KW-0812">Transmembrane</keyword>
<evidence type="ECO:0000313" key="5">
    <source>
        <dbReference type="Proteomes" id="UP000287352"/>
    </source>
</evidence>
<feature type="compositionally biased region" description="Low complexity" evidence="1">
    <location>
        <begin position="920"/>
        <end position="933"/>
    </location>
</feature>
<protein>
    <submittedName>
        <fullName evidence="4">VWA domain-containing protein</fullName>
    </submittedName>
</protein>
<dbReference type="CDD" id="cd00198">
    <property type="entry name" value="vWFA"/>
    <property type="match status" value="1"/>
</dbReference>
<dbReference type="PANTHER" id="PTHR37947">
    <property type="entry name" value="BLL2462 PROTEIN"/>
    <property type="match status" value="1"/>
</dbReference>
<feature type="region of interest" description="Disordered" evidence="1">
    <location>
        <begin position="883"/>
        <end position="965"/>
    </location>
</feature>
<evidence type="ECO:0000313" key="4">
    <source>
        <dbReference type="EMBL" id="GCE13408.1"/>
    </source>
</evidence>
<dbReference type="PANTHER" id="PTHR37947:SF2">
    <property type="entry name" value="VON WILLEBRAND FACTOR TYPE A"/>
    <property type="match status" value="1"/>
</dbReference>
<gene>
    <name evidence="4" type="ORF">KTT_32670</name>
</gene>
<dbReference type="InterPro" id="IPR029062">
    <property type="entry name" value="Class_I_gatase-like"/>
</dbReference>
<organism evidence="4 5">
    <name type="scientific">Tengunoibacter tsumagoiensis</name>
    <dbReference type="NCBI Taxonomy" id="2014871"/>
    <lineage>
        <taxon>Bacteria</taxon>
        <taxon>Bacillati</taxon>
        <taxon>Chloroflexota</taxon>
        <taxon>Ktedonobacteria</taxon>
        <taxon>Ktedonobacterales</taxon>
        <taxon>Dictyobacteraceae</taxon>
        <taxon>Tengunoibacter</taxon>
    </lineage>
</organism>
<evidence type="ECO:0000259" key="3">
    <source>
        <dbReference type="SMART" id="SM00327"/>
    </source>
</evidence>
<keyword evidence="5" id="KW-1185">Reference proteome</keyword>
<dbReference type="SUPFAM" id="SSF52317">
    <property type="entry name" value="Class I glutamine amidotransferase-like"/>
    <property type="match status" value="1"/>
</dbReference>
<dbReference type="EMBL" id="BIFR01000001">
    <property type="protein sequence ID" value="GCE13408.1"/>
    <property type="molecule type" value="Genomic_DNA"/>
</dbReference>
<evidence type="ECO:0000256" key="2">
    <source>
        <dbReference type="SAM" id="Phobius"/>
    </source>
</evidence>
<dbReference type="Pfam" id="PF07090">
    <property type="entry name" value="GATase1_like"/>
    <property type="match status" value="1"/>
</dbReference>
<dbReference type="RefSeq" id="WP_126580934.1">
    <property type="nucleotide sequence ID" value="NZ_BIFR01000001.1"/>
</dbReference>
<dbReference type="InterPro" id="IPR010768">
    <property type="entry name" value="GATase1-like"/>
</dbReference>
<dbReference type="OrthoDB" id="9781333at2"/>
<evidence type="ECO:0000256" key="1">
    <source>
        <dbReference type="SAM" id="MobiDB-lite"/>
    </source>
</evidence>
<sequence>MFTFEQPLILLLVIPIGLLVYLTWKKMALPYGKRQRLLILISRCLLFAFLIFALAGAAWAQPTNHQATVFVGDISSSTSTQRSFIEQWISSALQHKHTDDSIGIVATGRNALVEQSVKSDQIDFAHFESTPDTNYTDLAAGLRLAAAILPPDSQRHIVLLTDGQQNLGDALQEAQILQQEGIRLDIVPLPSSNGQDARIDGLTAPAQMHTNEHFAMHIKLFSSVAQQGTLRLYLDTTQIGQQSINLISGSQELTLSLPAPSAGFHTYRVTLEAPNDAILQNNEASAFVNVQGAPRVLVIEGAPGSGQNIVSALKATNINVTVGTPSDVPVTLDGLVPYDSVILADVPAVALGNTRMQLLQTFVRDLGHGLVVSGGENSYGIGGYANTPLEQTLPVRMDIPQHKETPSIAVVLIVESLEEQTQINISKEAAKEVVNLLTPNDQVGISSGYGTLSIKMQPVTDKKSIDKGIDDMNPDDPPSYMPDFINAEQVLLHTNAKIKHVILLGDGDAFDSYSQQITKMANEQITVSTVATNANSPNEIATMQQIAEWGKGRFYHAENAAIIPQLLLQETERAAKRSVINERFQPAIVGNHSILTGIDGIPSLDGYIATTPKPAAQIVLVSHLDDPVLAVWQYGLGHVAAWTSDALGLWTKDWISWNNAARWWANVTTWSLPSADNGALTINGTVANATAQLTVDLPTGSPTSGQQQVQAHIIAPDLSQQTITLEATAPERWEGSFPASQVGAYLLQVTWQGTNANNQNGTSTLTAATGLVVPYSPEFHTQGTDLRFLKLLANAGGGTVLAGNAAADVFNQKLSAATASVPLTWLLLILAALLLPFDIAVRRLAGLDFLTNGYKWLLAHLRPASALALASVEGTTSTAEASLSSLGSLRARREQRDRRASSNKQTLTTPKIVPQKAAEPTQTTTSAKAAPAPEAAPQPAPKPVPTSSTTSRLVEAKRRRGQKEG</sequence>
<dbReference type="Gene3D" id="3.40.50.410">
    <property type="entry name" value="von Willebrand factor, type A domain"/>
    <property type="match status" value="1"/>
</dbReference>
<dbReference type="Proteomes" id="UP000287352">
    <property type="component" value="Unassembled WGS sequence"/>
</dbReference>
<dbReference type="InterPro" id="IPR036465">
    <property type="entry name" value="vWFA_dom_sf"/>
</dbReference>
<dbReference type="SUPFAM" id="SSF53300">
    <property type="entry name" value="vWA-like"/>
    <property type="match status" value="2"/>
</dbReference>
<feature type="domain" description="VWFA" evidence="3">
    <location>
        <begin position="407"/>
        <end position="568"/>
    </location>
</feature>
<dbReference type="Pfam" id="PF13519">
    <property type="entry name" value="VWA_2"/>
    <property type="match status" value="1"/>
</dbReference>
<dbReference type="Gene3D" id="3.40.50.880">
    <property type="match status" value="2"/>
</dbReference>
<dbReference type="Pfam" id="PF13768">
    <property type="entry name" value="VWA_3"/>
    <property type="match status" value="1"/>
</dbReference>
<feature type="transmembrane region" description="Helical" evidence="2">
    <location>
        <begin position="36"/>
        <end position="60"/>
    </location>
</feature>
<dbReference type="AlphaFoldDB" id="A0A402A2N0"/>
<dbReference type="SMART" id="SM00327">
    <property type="entry name" value="VWA"/>
    <property type="match status" value="2"/>
</dbReference>
<accession>A0A402A2N0</accession>
<feature type="transmembrane region" description="Helical" evidence="2">
    <location>
        <begin position="6"/>
        <end position="24"/>
    </location>
</feature>
<dbReference type="InterPro" id="IPR002035">
    <property type="entry name" value="VWF_A"/>
</dbReference>
<feature type="compositionally biased region" description="Pro residues" evidence="1">
    <location>
        <begin position="934"/>
        <end position="944"/>
    </location>
</feature>
<proteinExistence type="predicted"/>
<keyword evidence="2" id="KW-1133">Transmembrane helix</keyword>
<reference evidence="5" key="1">
    <citation type="submission" date="2018-12" db="EMBL/GenBank/DDBJ databases">
        <title>Tengunoibacter tsumagoiensis gen. nov., sp. nov., Dictyobacter kobayashii sp. nov., D. alpinus sp. nov., and D. joshuensis sp. nov. and description of Dictyobacteraceae fam. nov. within the order Ktedonobacterales isolated from Tengu-no-mugimeshi.</title>
        <authorList>
            <person name="Wang C.M."/>
            <person name="Zheng Y."/>
            <person name="Sakai Y."/>
            <person name="Toyoda A."/>
            <person name="Minakuchi Y."/>
            <person name="Abe K."/>
            <person name="Yokota A."/>
            <person name="Yabe S."/>
        </authorList>
    </citation>
    <scope>NUCLEOTIDE SEQUENCE [LARGE SCALE GENOMIC DNA]</scope>
    <source>
        <strain evidence="5">Uno3</strain>
    </source>
</reference>
<feature type="compositionally biased region" description="Basic and acidic residues" evidence="1">
    <location>
        <begin position="891"/>
        <end position="900"/>
    </location>
</feature>
<feature type="domain" description="VWFA" evidence="3">
    <location>
        <begin position="65"/>
        <end position="218"/>
    </location>
</feature>
<name>A0A402A2N0_9CHLR</name>